<keyword evidence="4" id="KW-1185">Reference proteome</keyword>
<comment type="caution">
    <text evidence="3">The sequence shown here is derived from an EMBL/GenBank/DDBJ whole genome shotgun (WGS) entry which is preliminary data.</text>
</comment>
<dbReference type="GO" id="GO:0046872">
    <property type="term" value="F:metal ion binding"/>
    <property type="evidence" value="ECO:0007669"/>
    <property type="project" value="InterPro"/>
</dbReference>
<sequence length="268" mass="30120">MADLGAILADLTVETQELDDIVANLSEVDWKRPTPADGWTIAHQIGHLSWTDRQLVTSLTEPEKWPAEVEKLRREGDDYLDRAAAEEAAKSPGVLLEEWRAHRGAAASALAAVPPGEKVHWYGPSMSVASMATSRLMEAWAHGQDVFDTLGLRREPTRRLWHIARLGARSRDFAFKLHSRIPPVEEFRIELVAPDRSMWTFGPEDAPQRLTGKATDFCLLVTQRRHRSDTELVATGRDVEEWLRIAQAYAGPLGHGREPKGKPQKSRR</sequence>
<dbReference type="NCBIfam" id="TIGR03083">
    <property type="entry name" value="maleylpyruvate isomerase family mycothiol-dependent enzyme"/>
    <property type="match status" value="1"/>
</dbReference>
<dbReference type="Pfam" id="PF08608">
    <property type="entry name" value="Wyosine_form"/>
    <property type="match status" value="1"/>
</dbReference>
<dbReference type="InterPro" id="IPR017517">
    <property type="entry name" value="Maleyloyr_isom"/>
</dbReference>
<feature type="domain" description="tRNA wybutosine-synthesis" evidence="1">
    <location>
        <begin position="185"/>
        <end position="229"/>
    </location>
</feature>
<dbReference type="InterPro" id="IPR024344">
    <property type="entry name" value="MDMPI_metal-binding"/>
</dbReference>
<dbReference type="InterPro" id="IPR013917">
    <property type="entry name" value="tRNA_wybutosine-synth"/>
</dbReference>
<evidence type="ECO:0000259" key="1">
    <source>
        <dbReference type="Pfam" id="PF08608"/>
    </source>
</evidence>
<dbReference type="Proteomes" id="UP000440096">
    <property type="component" value="Unassembled WGS sequence"/>
</dbReference>
<organism evidence="3 4">
    <name type="scientific">Amycolatopsis pithecellobii</name>
    <dbReference type="NCBI Taxonomy" id="664692"/>
    <lineage>
        <taxon>Bacteria</taxon>
        <taxon>Bacillati</taxon>
        <taxon>Actinomycetota</taxon>
        <taxon>Actinomycetes</taxon>
        <taxon>Pseudonocardiales</taxon>
        <taxon>Pseudonocardiaceae</taxon>
        <taxon>Amycolatopsis</taxon>
    </lineage>
</organism>
<accession>A0A6N7Z518</accession>
<gene>
    <name evidence="3" type="ORF">GKO32_10730</name>
</gene>
<dbReference type="Gene3D" id="1.20.120.450">
    <property type="entry name" value="dinb family like domain"/>
    <property type="match status" value="1"/>
</dbReference>
<feature type="domain" description="Mycothiol-dependent maleylpyruvate isomerase metal-binding" evidence="2">
    <location>
        <begin position="14"/>
        <end position="146"/>
    </location>
</feature>
<dbReference type="RefSeq" id="WP_312867787.1">
    <property type="nucleotide sequence ID" value="NZ_WMBA01000012.1"/>
</dbReference>
<dbReference type="NCBIfam" id="TIGR03084">
    <property type="entry name" value="TIGR03084 family metal-binding protein"/>
    <property type="match status" value="1"/>
</dbReference>
<evidence type="ECO:0000313" key="4">
    <source>
        <dbReference type="Proteomes" id="UP000440096"/>
    </source>
</evidence>
<dbReference type="SUPFAM" id="SSF109854">
    <property type="entry name" value="DinB/YfiT-like putative metalloenzymes"/>
    <property type="match status" value="1"/>
</dbReference>
<evidence type="ECO:0000259" key="2">
    <source>
        <dbReference type="Pfam" id="PF11716"/>
    </source>
</evidence>
<dbReference type="AlphaFoldDB" id="A0A6N7Z518"/>
<evidence type="ECO:0000313" key="3">
    <source>
        <dbReference type="EMBL" id="MTD54446.1"/>
    </source>
</evidence>
<dbReference type="Pfam" id="PF11716">
    <property type="entry name" value="MDMPI_N"/>
    <property type="match status" value="1"/>
</dbReference>
<name>A0A6N7Z518_9PSEU</name>
<dbReference type="EMBL" id="WMBA01000012">
    <property type="protein sequence ID" value="MTD54446.1"/>
    <property type="molecule type" value="Genomic_DNA"/>
</dbReference>
<dbReference type="InterPro" id="IPR034660">
    <property type="entry name" value="DinB/YfiT-like"/>
</dbReference>
<protein>
    <submittedName>
        <fullName evidence="3">TIGR03084 family protein</fullName>
    </submittedName>
</protein>
<dbReference type="InterPro" id="IPR017518">
    <property type="entry name" value="CHP03084"/>
</dbReference>
<proteinExistence type="predicted"/>
<reference evidence="3 4" key="1">
    <citation type="submission" date="2019-11" db="EMBL/GenBank/DDBJ databases">
        <title>Draft genome of Amycolatopsis RM579.</title>
        <authorList>
            <person name="Duangmal K."/>
            <person name="Mingma R."/>
        </authorList>
    </citation>
    <scope>NUCLEOTIDE SEQUENCE [LARGE SCALE GENOMIC DNA]</scope>
    <source>
        <strain evidence="3 4">RM579</strain>
    </source>
</reference>